<dbReference type="EMBL" id="CP061081">
    <property type="protein sequence ID" value="QNT05761.1"/>
    <property type="molecule type" value="Genomic_DNA"/>
</dbReference>
<feature type="signal peptide" evidence="1">
    <location>
        <begin position="1"/>
        <end position="21"/>
    </location>
</feature>
<dbReference type="Pfam" id="PF03713">
    <property type="entry name" value="DUF305"/>
    <property type="match status" value="1"/>
</dbReference>
<proteinExistence type="predicted"/>
<sequence length="210" mass="23168">MTFFQKYFSASVLLMMSLVLAGCTFLSPANDTDHPIHHSEHVSQFTQSNQHMMMQMHSTELTGDVDYDFVTGMVPHHQGAIDMATQLLASAQVSDKLKPLAEDVVAAQSSEIAFMQDWLVSYGEARPSADAEQIKAAYAAINATMMADMHGLSASGDVNRDFIDGMIPHHEAAVAMAKVLLQFSRDPALIKMAQTVISEQTREINVMRQY</sequence>
<dbReference type="OrthoDB" id="8603558at2"/>
<dbReference type="RefSeq" id="WP_111608710.1">
    <property type="nucleotide sequence ID" value="NZ_BMLJ01000019.1"/>
</dbReference>
<gene>
    <name evidence="3" type="ORF">IBG28_19255</name>
</gene>
<feature type="chain" id="PRO_5028967105" evidence="1">
    <location>
        <begin position="22"/>
        <end position="210"/>
    </location>
</feature>
<evidence type="ECO:0000256" key="1">
    <source>
        <dbReference type="SAM" id="SignalP"/>
    </source>
</evidence>
<dbReference type="InterPro" id="IPR005183">
    <property type="entry name" value="DUF305_CopM-like"/>
</dbReference>
<evidence type="ECO:0000313" key="4">
    <source>
        <dbReference type="Proteomes" id="UP000516370"/>
    </source>
</evidence>
<dbReference type="PANTHER" id="PTHR36933:SF1">
    <property type="entry name" value="SLL0788 PROTEIN"/>
    <property type="match status" value="1"/>
</dbReference>
<evidence type="ECO:0000259" key="2">
    <source>
        <dbReference type="Pfam" id="PF03713"/>
    </source>
</evidence>
<organism evidence="3 4">
    <name type="scientific">Marinomonas arctica</name>
    <dbReference type="NCBI Taxonomy" id="383750"/>
    <lineage>
        <taxon>Bacteria</taxon>
        <taxon>Pseudomonadati</taxon>
        <taxon>Pseudomonadota</taxon>
        <taxon>Gammaproteobacteria</taxon>
        <taxon>Oceanospirillales</taxon>
        <taxon>Oceanospirillaceae</taxon>
        <taxon>Marinomonas</taxon>
    </lineage>
</organism>
<dbReference type="InterPro" id="IPR012347">
    <property type="entry name" value="Ferritin-like"/>
</dbReference>
<dbReference type="PANTHER" id="PTHR36933">
    <property type="entry name" value="SLL0788 PROTEIN"/>
    <property type="match status" value="1"/>
</dbReference>
<reference evidence="3 4" key="1">
    <citation type="submission" date="2020-09" db="EMBL/GenBank/DDBJ databases">
        <title>Complete genome sequence of an Arctic sea ice bacterium Marinomonas arctica BSI20414.</title>
        <authorList>
            <person name="Liao L."/>
            <person name="Chen B."/>
        </authorList>
    </citation>
    <scope>NUCLEOTIDE SEQUENCE [LARGE SCALE GENOMIC DNA]</scope>
    <source>
        <strain evidence="3 4">BSI20414</strain>
    </source>
</reference>
<keyword evidence="1" id="KW-0732">Signal</keyword>
<name>A0A7H1J5J5_9GAMM</name>
<accession>A0A7H1J5J5</accession>
<keyword evidence="4" id="KW-1185">Reference proteome</keyword>
<dbReference type="AlphaFoldDB" id="A0A7H1J5J5"/>
<evidence type="ECO:0000313" key="3">
    <source>
        <dbReference type="EMBL" id="QNT05761.1"/>
    </source>
</evidence>
<protein>
    <submittedName>
        <fullName evidence="3">DUF305 domain-containing protein</fullName>
    </submittedName>
</protein>
<feature type="domain" description="DUF305" evidence="2">
    <location>
        <begin position="66"/>
        <end position="209"/>
    </location>
</feature>
<dbReference type="Gene3D" id="1.20.1260.10">
    <property type="match status" value="1"/>
</dbReference>
<dbReference type="KEGG" id="mard:IBG28_19255"/>
<dbReference type="PROSITE" id="PS51257">
    <property type="entry name" value="PROKAR_LIPOPROTEIN"/>
    <property type="match status" value="1"/>
</dbReference>
<dbReference type="Proteomes" id="UP000516370">
    <property type="component" value="Chromosome"/>
</dbReference>